<evidence type="ECO:0000259" key="1">
    <source>
        <dbReference type="Pfam" id="PF10551"/>
    </source>
</evidence>
<dbReference type="Proteomes" id="UP000475862">
    <property type="component" value="Unassembled WGS sequence"/>
</dbReference>
<dbReference type="InterPro" id="IPR018289">
    <property type="entry name" value="MULE_transposase_dom"/>
</dbReference>
<dbReference type="OrthoDB" id="6586959at2759"/>
<reference evidence="2 3" key="1">
    <citation type="submission" date="2019-08" db="EMBL/GenBank/DDBJ databases">
        <title>The genome of the soybean aphid Biotype 1, its phylome, world population structure and adaptation to the North American continent.</title>
        <authorList>
            <person name="Giordano R."/>
            <person name="Donthu R.K."/>
            <person name="Hernandez A.G."/>
            <person name="Wright C.L."/>
            <person name="Zimin A.V."/>
        </authorList>
    </citation>
    <scope>NUCLEOTIDE SEQUENCE [LARGE SCALE GENOMIC DNA]</scope>
    <source>
        <tissue evidence="2">Whole aphids</tissue>
    </source>
</reference>
<feature type="domain" description="MULE transposase" evidence="1">
    <location>
        <begin position="175"/>
        <end position="268"/>
    </location>
</feature>
<protein>
    <recommendedName>
        <fullName evidence="1">MULE transposase domain-containing protein</fullName>
    </recommendedName>
</protein>
<evidence type="ECO:0000313" key="3">
    <source>
        <dbReference type="Proteomes" id="UP000475862"/>
    </source>
</evidence>
<organism evidence="2 3">
    <name type="scientific">Aphis glycines</name>
    <name type="common">Soybean aphid</name>
    <dbReference type="NCBI Taxonomy" id="307491"/>
    <lineage>
        <taxon>Eukaryota</taxon>
        <taxon>Metazoa</taxon>
        <taxon>Ecdysozoa</taxon>
        <taxon>Arthropoda</taxon>
        <taxon>Hexapoda</taxon>
        <taxon>Insecta</taxon>
        <taxon>Pterygota</taxon>
        <taxon>Neoptera</taxon>
        <taxon>Paraneoptera</taxon>
        <taxon>Hemiptera</taxon>
        <taxon>Sternorrhyncha</taxon>
        <taxon>Aphidomorpha</taxon>
        <taxon>Aphidoidea</taxon>
        <taxon>Aphididae</taxon>
        <taxon>Aphidini</taxon>
        <taxon>Aphis</taxon>
        <taxon>Aphis</taxon>
    </lineage>
</organism>
<keyword evidence="3" id="KW-1185">Reference proteome</keyword>
<comment type="caution">
    <text evidence="2">The sequence shown here is derived from an EMBL/GenBank/DDBJ whole genome shotgun (WGS) entry which is preliminary data.</text>
</comment>
<dbReference type="AlphaFoldDB" id="A0A6G0U7A0"/>
<evidence type="ECO:0000313" key="2">
    <source>
        <dbReference type="EMBL" id="KAE9544489.1"/>
    </source>
</evidence>
<gene>
    <name evidence="2" type="ORF">AGLY_000030</name>
</gene>
<dbReference type="EMBL" id="VYZN01000001">
    <property type="protein sequence ID" value="KAE9544489.1"/>
    <property type="molecule type" value="Genomic_DNA"/>
</dbReference>
<proteinExistence type="predicted"/>
<sequence length="448" mass="52925">MLVFENYKFSFANTKLDGTTRWKCVIRSCSVKLYTNENDEILKNENDSNINHNHNPYETKIIDRQIINTNCKRKATEDIFVRPKKIIFKEIQQKNCSAEFNETDIKCLRKNLYEHRRKTLPVNPTSIQEVHEALENLDVKTISGESFLILNDSKKHIIIFSCQTNLTFINKVDTIYMDGTFKYCPRFFLQMFTIHGWKNGHYIPLIFCLLPDKSFETYLFTLRCIVNKCNLLFSPKFVTVDFEISIHKAIVEIWPDSKIIGCRFHLTQSWFRQVQSLGLVSEYKNDFSEIGNFIKYTFGLLFLNPGDVEDCFVEDLMAICPDDDKLKSYCDYLTDTYISEESIFPPTNWASSSSELTRTTNACESFHSYFNQCFYKESPPIMYWLNIIHEIQTETYVKIRSVDIPKFPKDGKVRSRQDKNQINITKYERGEITRIEFIKRMCYNYKKN</sequence>
<name>A0A6G0U7A0_APHGL</name>
<dbReference type="PANTHER" id="PTHR47160">
    <property type="entry name" value="PUTATIVE-RELATED"/>
    <property type="match status" value="1"/>
</dbReference>
<accession>A0A6G0U7A0</accession>
<dbReference type="PANTHER" id="PTHR47160:SF10">
    <property type="entry name" value="MULE TRANSPOSASE DOMAIN-CONTAINING PROTEIN"/>
    <property type="match status" value="1"/>
</dbReference>
<dbReference type="Pfam" id="PF10551">
    <property type="entry name" value="MULE"/>
    <property type="match status" value="1"/>
</dbReference>